<accession>A0A6J8DH48</accession>
<dbReference type="AlphaFoldDB" id="A0A6J8DH48"/>
<keyword evidence="2" id="KW-1185">Reference proteome</keyword>
<dbReference type="EMBL" id="CACVKT020007453">
    <property type="protein sequence ID" value="CAC5407953.1"/>
    <property type="molecule type" value="Genomic_DNA"/>
</dbReference>
<protein>
    <submittedName>
        <fullName evidence="1">Uncharacterized protein</fullName>
    </submittedName>
</protein>
<sequence length="179" mass="20082">MIGILCMVRELVDLVDLCPYGPSFRPCVQPETSTLQVQGLCRIESVPYPVVESPELPRTVDPQHSLVVAPRVALFSAVPFEVEDISTLDDTARDQDQQLRLTSGGRIWRRGFFEVSEEVEALSKDCGEVAQRLESDDKTLQMFGTNLESECYLQGFTLLRSFRFRGRRCKRCGGSVFGG</sequence>
<proteinExistence type="predicted"/>
<gene>
    <name evidence="1" type="ORF">MCOR_41383</name>
</gene>
<name>A0A6J8DH48_MYTCO</name>
<evidence type="ECO:0000313" key="1">
    <source>
        <dbReference type="EMBL" id="CAC5407953.1"/>
    </source>
</evidence>
<reference evidence="1 2" key="1">
    <citation type="submission" date="2020-06" db="EMBL/GenBank/DDBJ databases">
        <authorList>
            <person name="Li R."/>
            <person name="Bekaert M."/>
        </authorList>
    </citation>
    <scope>NUCLEOTIDE SEQUENCE [LARGE SCALE GENOMIC DNA]</scope>
    <source>
        <strain evidence="2">wild</strain>
    </source>
</reference>
<evidence type="ECO:0000313" key="2">
    <source>
        <dbReference type="Proteomes" id="UP000507470"/>
    </source>
</evidence>
<organism evidence="1 2">
    <name type="scientific">Mytilus coruscus</name>
    <name type="common">Sea mussel</name>
    <dbReference type="NCBI Taxonomy" id="42192"/>
    <lineage>
        <taxon>Eukaryota</taxon>
        <taxon>Metazoa</taxon>
        <taxon>Spiralia</taxon>
        <taxon>Lophotrochozoa</taxon>
        <taxon>Mollusca</taxon>
        <taxon>Bivalvia</taxon>
        <taxon>Autobranchia</taxon>
        <taxon>Pteriomorphia</taxon>
        <taxon>Mytilida</taxon>
        <taxon>Mytiloidea</taxon>
        <taxon>Mytilidae</taxon>
        <taxon>Mytilinae</taxon>
        <taxon>Mytilus</taxon>
    </lineage>
</organism>
<dbReference type="Proteomes" id="UP000507470">
    <property type="component" value="Unassembled WGS sequence"/>
</dbReference>